<evidence type="ECO:0000313" key="3">
    <source>
        <dbReference type="Proteomes" id="UP000507470"/>
    </source>
</evidence>
<protein>
    <submittedName>
        <fullName evidence="2">Uncharacterized protein</fullName>
    </submittedName>
</protein>
<feature type="compositionally biased region" description="Low complexity" evidence="1">
    <location>
        <begin position="341"/>
        <end position="357"/>
    </location>
</feature>
<name>A0A6J8BUZ3_MYTCO</name>
<organism evidence="2 3">
    <name type="scientific">Mytilus coruscus</name>
    <name type="common">Sea mussel</name>
    <dbReference type="NCBI Taxonomy" id="42192"/>
    <lineage>
        <taxon>Eukaryota</taxon>
        <taxon>Metazoa</taxon>
        <taxon>Spiralia</taxon>
        <taxon>Lophotrochozoa</taxon>
        <taxon>Mollusca</taxon>
        <taxon>Bivalvia</taxon>
        <taxon>Autobranchia</taxon>
        <taxon>Pteriomorphia</taxon>
        <taxon>Mytilida</taxon>
        <taxon>Mytiloidea</taxon>
        <taxon>Mytilidae</taxon>
        <taxon>Mytilinae</taxon>
        <taxon>Mytilus</taxon>
    </lineage>
</organism>
<feature type="compositionally biased region" description="Low complexity" evidence="1">
    <location>
        <begin position="370"/>
        <end position="379"/>
    </location>
</feature>
<feature type="region of interest" description="Disordered" evidence="1">
    <location>
        <begin position="483"/>
        <end position="527"/>
    </location>
</feature>
<dbReference type="Pfam" id="PF12044">
    <property type="entry name" value="Metallopep"/>
    <property type="match status" value="1"/>
</dbReference>
<feature type="compositionally biased region" description="Low complexity" evidence="1">
    <location>
        <begin position="490"/>
        <end position="499"/>
    </location>
</feature>
<dbReference type="PANTHER" id="PTHR21054:SF2">
    <property type="entry name" value="MIP04191P"/>
    <property type="match status" value="1"/>
</dbReference>
<feature type="compositionally biased region" description="Polar residues" evidence="1">
    <location>
        <begin position="509"/>
        <end position="518"/>
    </location>
</feature>
<proteinExistence type="predicted"/>
<dbReference type="Proteomes" id="UP000507470">
    <property type="component" value="Unassembled WGS sequence"/>
</dbReference>
<dbReference type="InterPro" id="IPR053002">
    <property type="entry name" value="Metalloproteinase_M10B"/>
</dbReference>
<keyword evidence="3" id="KW-1185">Reference proteome</keyword>
<feature type="compositionally biased region" description="Basic and acidic residues" evidence="1">
    <location>
        <begin position="327"/>
        <end position="340"/>
    </location>
</feature>
<gene>
    <name evidence="2" type="ORF">MCOR_22064</name>
</gene>
<dbReference type="AlphaFoldDB" id="A0A6J8BUZ3"/>
<dbReference type="OrthoDB" id="74460at2759"/>
<reference evidence="2 3" key="1">
    <citation type="submission" date="2020-06" db="EMBL/GenBank/DDBJ databases">
        <authorList>
            <person name="Li R."/>
            <person name="Bekaert M."/>
        </authorList>
    </citation>
    <scope>NUCLEOTIDE SEQUENCE [LARGE SCALE GENOMIC DNA]</scope>
    <source>
        <strain evidence="3">wild</strain>
    </source>
</reference>
<evidence type="ECO:0000256" key="1">
    <source>
        <dbReference type="SAM" id="MobiDB-lite"/>
    </source>
</evidence>
<dbReference type="InterPro" id="IPR021917">
    <property type="entry name" value="Unchr_Zn-peptidase-like"/>
</dbReference>
<dbReference type="EMBL" id="CACVKT020003887">
    <property type="protein sequence ID" value="CAC5386654.1"/>
    <property type="molecule type" value="Genomic_DNA"/>
</dbReference>
<sequence length="653" mass="73303">MKILNINDGDTISYHLPLLIGDLELCCQGDVTVWNSSCKKTNKIEWPIVDGRFKALVKLACGKNLVCIEWGSELLTLTLFFHPPLFRHYVRPVYIICSDDDGYFQGPDDEDCSPQCAQEKITLAAMLIQSFTAEKMSEHGFQKTTFQLEHGQGNEPGCKIFQSKLTQDEAHSMTGDELWSYFARELIGFDSSSKDYCKWFCFMSFTRYFPPENYVPKTHGEILKSTKGHTALGGGGLALFGTGSLHTWARSVEEVSKRFTDNRKIDRRKFMDDSAYRETYWGNYATGLGASLHELGHTFDLAHTPTGIMARGFDDIHRVFTVQRSKGSRESSDRSREPSSSRDSLPNTTTNEENSNSGCDCHPEHKKSKQLSSGSSSEESIMHTSHADIGRQSSVSPSSAPCKLYFNSPIRKPSSIGSSSESLQPLVVKLETGFKSKKSPSSMTISIKNYDGTEKHQMLRHEDGFEVVTELLLSQEGKLLNKTCRRERTSSCSSTSSTSAPQSPVRMPSRSTSQSPMTTVPAMLPNSPEEPIRIPDIMYQDGGAHWYRSSAVLLHYHKWFNQTSQCNQKYLPSVSGSKIKAPCGLRLVELRKDPEGVVFHHWEFIHDPPPMTFTLKLSRIHNMPSSAITIVVLIEDSRGNILKRKMKVEDLEP</sequence>
<dbReference type="PANTHER" id="PTHR21054">
    <property type="entry name" value="ZINC METALLOPROTEINASE-RELATED"/>
    <property type="match status" value="1"/>
</dbReference>
<evidence type="ECO:0000313" key="2">
    <source>
        <dbReference type="EMBL" id="CAC5386654.1"/>
    </source>
</evidence>
<feature type="region of interest" description="Disordered" evidence="1">
    <location>
        <begin position="323"/>
        <end position="398"/>
    </location>
</feature>
<accession>A0A6J8BUZ3</accession>